<accession>A0ABS5DZ57</accession>
<keyword evidence="4" id="KW-0010">Activator</keyword>
<keyword evidence="5" id="KW-0804">Transcription</keyword>
<evidence type="ECO:0000313" key="7">
    <source>
        <dbReference type="EMBL" id="MBQ0936344.1"/>
    </source>
</evidence>
<dbReference type="InterPro" id="IPR036390">
    <property type="entry name" value="WH_DNA-bd_sf"/>
</dbReference>
<dbReference type="InterPro" id="IPR005119">
    <property type="entry name" value="LysR_subst-bd"/>
</dbReference>
<gene>
    <name evidence="7" type="ORF">KAK11_13470</name>
</gene>
<sequence length="298" mass="32246">MDLRQLRTFVQVAEAGSFSKAALILDVAQPALSRQVRQLETELRETLLLRHGRGVALTEAGQRLLAHGRAILQQVEVARSEVAAGRDEPAGQIAIGLPPSLARQWTLPLIQAFQIQMPKARCAIIEGFSMHISEWLSDGRLDLGLLYNPEPSAQVSTRPLIEEALCLVSPVATEVSQDVTGPMRFAQLSGLPLVMPQRGHTFRKLMETQAALHGVQLNVVWEVSSVGVIPDLVSAGLGHAALTAGAVRAHGALQHLRVRPIEAPQIISTLCLAEPAQRRSTPLTRRTAQLLEAMARAG</sequence>
<evidence type="ECO:0000256" key="5">
    <source>
        <dbReference type="ARBA" id="ARBA00023163"/>
    </source>
</evidence>
<dbReference type="PRINTS" id="PR00039">
    <property type="entry name" value="HTHLYSR"/>
</dbReference>
<name>A0ABS5DZ57_9BURK</name>
<dbReference type="Pfam" id="PF00126">
    <property type="entry name" value="HTH_1"/>
    <property type="match status" value="1"/>
</dbReference>
<proteinExistence type="inferred from homology"/>
<dbReference type="SUPFAM" id="SSF53850">
    <property type="entry name" value="Periplasmic binding protein-like II"/>
    <property type="match status" value="1"/>
</dbReference>
<keyword evidence="8" id="KW-1185">Reference proteome</keyword>
<dbReference type="Pfam" id="PF03466">
    <property type="entry name" value="LysR_substrate"/>
    <property type="match status" value="1"/>
</dbReference>
<keyword evidence="3" id="KW-0238">DNA-binding</keyword>
<reference evidence="7 8" key="1">
    <citation type="submission" date="2021-04" db="EMBL/GenBank/DDBJ databases">
        <title>The genome sequence of type strain Ideonella paludis KCTC 32238.</title>
        <authorList>
            <person name="Liu Y."/>
        </authorList>
    </citation>
    <scope>NUCLEOTIDE SEQUENCE [LARGE SCALE GENOMIC DNA]</scope>
    <source>
        <strain evidence="7 8">KCTC 32238</strain>
    </source>
</reference>
<dbReference type="PROSITE" id="PS50931">
    <property type="entry name" value="HTH_LYSR"/>
    <property type="match status" value="1"/>
</dbReference>
<dbReference type="EMBL" id="JAGQDG010000005">
    <property type="protein sequence ID" value="MBQ0936344.1"/>
    <property type="molecule type" value="Genomic_DNA"/>
</dbReference>
<keyword evidence="2" id="KW-0805">Transcription regulation</keyword>
<dbReference type="PANTHER" id="PTHR30293">
    <property type="entry name" value="TRANSCRIPTIONAL REGULATORY PROTEIN NAC-RELATED"/>
    <property type="match status" value="1"/>
</dbReference>
<evidence type="ECO:0000256" key="1">
    <source>
        <dbReference type="ARBA" id="ARBA00009437"/>
    </source>
</evidence>
<dbReference type="Gene3D" id="3.40.190.290">
    <property type="match status" value="1"/>
</dbReference>
<dbReference type="PANTHER" id="PTHR30293:SF0">
    <property type="entry name" value="NITROGEN ASSIMILATION REGULATORY PROTEIN NAC"/>
    <property type="match status" value="1"/>
</dbReference>
<organism evidence="7 8">
    <name type="scientific">Ideonella paludis</name>
    <dbReference type="NCBI Taxonomy" id="1233411"/>
    <lineage>
        <taxon>Bacteria</taxon>
        <taxon>Pseudomonadati</taxon>
        <taxon>Pseudomonadota</taxon>
        <taxon>Betaproteobacteria</taxon>
        <taxon>Burkholderiales</taxon>
        <taxon>Sphaerotilaceae</taxon>
        <taxon>Ideonella</taxon>
    </lineage>
</organism>
<evidence type="ECO:0000256" key="4">
    <source>
        <dbReference type="ARBA" id="ARBA00023159"/>
    </source>
</evidence>
<evidence type="ECO:0000256" key="2">
    <source>
        <dbReference type="ARBA" id="ARBA00023015"/>
    </source>
</evidence>
<dbReference type="Gene3D" id="1.10.10.10">
    <property type="entry name" value="Winged helix-like DNA-binding domain superfamily/Winged helix DNA-binding domain"/>
    <property type="match status" value="1"/>
</dbReference>
<dbReference type="InterPro" id="IPR000847">
    <property type="entry name" value="LysR_HTH_N"/>
</dbReference>
<dbReference type="RefSeq" id="WP_210809695.1">
    <property type="nucleotide sequence ID" value="NZ_JAGQDG010000005.1"/>
</dbReference>
<evidence type="ECO:0000313" key="8">
    <source>
        <dbReference type="Proteomes" id="UP000672097"/>
    </source>
</evidence>
<comment type="caution">
    <text evidence="7">The sequence shown here is derived from an EMBL/GenBank/DDBJ whole genome shotgun (WGS) entry which is preliminary data.</text>
</comment>
<dbReference type="SUPFAM" id="SSF46785">
    <property type="entry name" value="Winged helix' DNA-binding domain"/>
    <property type="match status" value="1"/>
</dbReference>
<dbReference type="Proteomes" id="UP000672097">
    <property type="component" value="Unassembled WGS sequence"/>
</dbReference>
<protein>
    <submittedName>
        <fullName evidence="7">LysR family transcriptional regulator</fullName>
    </submittedName>
</protein>
<comment type="similarity">
    <text evidence="1">Belongs to the LysR transcriptional regulatory family.</text>
</comment>
<feature type="domain" description="HTH lysR-type" evidence="6">
    <location>
        <begin position="1"/>
        <end position="58"/>
    </location>
</feature>
<dbReference type="InterPro" id="IPR036388">
    <property type="entry name" value="WH-like_DNA-bd_sf"/>
</dbReference>
<evidence type="ECO:0000256" key="3">
    <source>
        <dbReference type="ARBA" id="ARBA00023125"/>
    </source>
</evidence>
<evidence type="ECO:0000259" key="6">
    <source>
        <dbReference type="PROSITE" id="PS50931"/>
    </source>
</evidence>